<protein>
    <submittedName>
        <fullName evidence="1">Uncharacterized protein</fullName>
    </submittedName>
</protein>
<reference evidence="1 2" key="1">
    <citation type="journal article" date="2023" name="ACS Omega">
        <title>Identification of the Neoaspergillic Acid Biosynthesis Gene Cluster by Establishing an In Vitro CRISPR-Ribonucleoprotein Genetic System in Aspergillus melleus.</title>
        <authorList>
            <person name="Yuan B."/>
            <person name="Grau M.F."/>
            <person name="Murata R.M."/>
            <person name="Torok T."/>
            <person name="Venkateswaran K."/>
            <person name="Stajich J.E."/>
            <person name="Wang C.C.C."/>
        </authorList>
    </citation>
    <scope>NUCLEOTIDE SEQUENCE [LARGE SCALE GENOMIC DNA]</scope>
    <source>
        <strain evidence="1 2">IMV 1140</strain>
    </source>
</reference>
<proteinExistence type="predicted"/>
<dbReference type="Proteomes" id="UP001177260">
    <property type="component" value="Unassembled WGS sequence"/>
</dbReference>
<keyword evidence="2" id="KW-1185">Reference proteome</keyword>
<sequence>MPSRHDYRIGWICALPVELAAAQAMLDETHPSLPNIAGDRNAYLLGSIGDHNVIITCLPAGTYGTTAATATATQMRFSYRSIQCCLLVGIGGGSPVSEPDIRLGDVVVSEPMMRYGGVIQYDYGKALDGGQFIPTGVLDKPPEVLLKALARLKAEHMLHRSDIRDVYAEALDRYPRLRETFFHPGERDDRLFVAEYSHVGSVPNCDQCDTTMVYDRPCRPSREPRVLYGLIASADRDVRDAKTRDQLAQEHGILCFEKEAAGLMNIFPCLIIRGICDYSDSHACNRWHGYAAMMAAAYAKELMLFLPSHRIYAPEEVIRGPMLDSIDCGTVCDSISPIPADPSAVLPDHIPHPVQVTSPEPSISNTSSTKSSSYQNEEHDPIRSHESKKPSETLWTHGDILCASNPREELQAPADFLSRDPISAYMVDSDDSDSSNHTLQPRYTKTNSGRAKTSDISSLHDSYVKKNHDYVVFYHVKCSGEGVHENHKELAVYLDHPQLYKGDSKMSALRGRTEIDDVPKYLKRQDKVVFIVHKWLDCVEHFDTVQGLFHPLPTPNDPEIPESVKPYFFVLPKRSPLANISWETIELVSESLRVAVAHETGMDYHQLAHLDQSPNMKLLKRLMYYVSRSGNSPSFLAHDDRILFDILLGYIESTNTEEYEEVDRLLADGIVTEKYLLSLYGPRQILVSNVDDHPRAYMVEHALINRGSITLKLWFWHFDGRFSKETLEWHLHCPSSIPAERPIIIASLELYPLKYASSSTLNRLKTRGRIFWNCRRARLVAYDCPSAVTRTHERDSRFMVDAETYQKLHGASSDSFPEQPVFNHDALQNDEPPHDFVLLLPHEIQGFGLNDRKWRTLLVEHIRDINWNESAFDRLVLSHGKKNLIKALVTAHTQSARSTDIIEGKGNGLVMLFHGGPATGKTLTAEAVAELTRRPLYRLKCGDVGTGAAEVEKHLETVLLMCNAWGCVVLLDEADVFLEERRETDLRRNALVSVFLRVLEYYNGIFILTTNRVGTLDSAFKSRFHLAVHYPMLDIQGRYEIWLNFINDLNKTHPDVNIDDLRSHIQELSAVELNGRQIRNTVSTSLQLAQFCQTPLNYEHFKQVIGVTEEFENHFESTRGYPDIDWAGDRGI</sequence>
<dbReference type="EMBL" id="JAOPJF010000045">
    <property type="protein sequence ID" value="KAK1142927.1"/>
    <property type="molecule type" value="Genomic_DNA"/>
</dbReference>
<gene>
    <name evidence="1" type="ORF">N8T08_007168</name>
</gene>
<name>A0ACC3AZ60_9EURO</name>
<organism evidence="1 2">
    <name type="scientific">Aspergillus melleus</name>
    <dbReference type="NCBI Taxonomy" id="138277"/>
    <lineage>
        <taxon>Eukaryota</taxon>
        <taxon>Fungi</taxon>
        <taxon>Dikarya</taxon>
        <taxon>Ascomycota</taxon>
        <taxon>Pezizomycotina</taxon>
        <taxon>Eurotiomycetes</taxon>
        <taxon>Eurotiomycetidae</taxon>
        <taxon>Eurotiales</taxon>
        <taxon>Aspergillaceae</taxon>
        <taxon>Aspergillus</taxon>
        <taxon>Aspergillus subgen. Circumdati</taxon>
    </lineage>
</organism>
<comment type="caution">
    <text evidence="1">The sequence shown here is derived from an EMBL/GenBank/DDBJ whole genome shotgun (WGS) entry which is preliminary data.</text>
</comment>
<evidence type="ECO:0000313" key="1">
    <source>
        <dbReference type="EMBL" id="KAK1142927.1"/>
    </source>
</evidence>
<evidence type="ECO:0000313" key="2">
    <source>
        <dbReference type="Proteomes" id="UP001177260"/>
    </source>
</evidence>
<accession>A0ACC3AZ60</accession>